<dbReference type="Proteomes" id="UP001617427">
    <property type="component" value="Unassembled WGS sequence"/>
</dbReference>
<evidence type="ECO:0000313" key="1">
    <source>
        <dbReference type="EMBL" id="MFJ3048518.1"/>
    </source>
</evidence>
<accession>A0ABW8F5E4</accession>
<dbReference type="RefSeq" id="WP_402703592.1">
    <property type="nucleotide sequence ID" value="NZ_JBIUZV010000021.1"/>
</dbReference>
<sequence>MTFVKRRIDVTITLGSGQFGDEKGDTVTLTGYRVVADVAVVGGDAQGQLQLQIYGMPLDLMNQLTTIGPIMTEIRIQNRILVAAGDDGSELSVLFEGTIDQAYANFQTMPEVVFNISALSALGASVKPVGAKSYKGSTDVAAVMKTLADEMGFAFENNGVDVKLASPYFPGTSLQQVKLCARAAGINYSTDRGVLAIWPQDGARGGEIPLIAFDTGLVGYPAFSSNGLVVTTLYIPTMKQGGQVDIESTMTVASGRWNVATVLHSLSSERVGGPWFTQISCYRAPT</sequence>
<dbReference type="Pfam" id="PF22759">
    <property type="entry name" value="E217_GP41"/>
    <property type="match status" value="1"/>
</dbReference>
<gene>
    <name evidence="1" type="ORF">ACIPEN_22010</name>
</gene>
<organism evidence="1 2">
    <name type="scientific">Herbaspirillum chlorophenolicum</name>
    <dbReference type="NCBI Taxonomy" id="211589"/>
    <lineage>
        <taxon>Bacteria</taxon>
        <taxon>Pseudomonadati</taxon>
        <taxon>Pseudomonadota</taxon>
        <taxon>Betaproteobacteria</taxon>
        <taxon>Burkholderiales</taxon>
        <taxon>Oxalobacteraceae</taxon>
        <taxon>Herbaspirillum</taxon>
    </lineage>
</organism>
<comment type="caution">
    <text evidence="1">The sequence shown here is derived from an EMBL/GenBank/DDBJ whole genome shotgun (WGS) entry which is preliminary data.</text>
</comment>
<name>A0ABW8F5E4_9BURK</name>
<reference evidence="1 2" key="1">
    <citation type="submission" date="2024-10" db="EMBL/GenBank/DDBJ databases">
        <title>The Natural Products Discovery Center: Release of the First 8490 Sequenced Strains for Exploring Actinobacteria Biosynthetic Diversity.</title>
        <authorList>
            <person name="Kalkreuter E."/>
            <person name="Kautsar S.A."/>
            <person name="Yang D."/>
            <person name="Bader C.D."/>
            <person name="Teijaro C.N."/>
            <person name="Fluegel L."/>
            <person name="Davis C.M."/>
            <person name="Simpson J.R."/>
            <person name="Lauterbach L."/>
            <person name="Steele A.D."/>
            <person name="Gui C."/>
            <person name="Meng S."/>
            <person name="Li G."/>
            <person name="Viehrig K."/>
            <person name="Ye F."/>
            <person name="Su P."/>
            <person name="Kiefer A.F."/>
            <person name="Nichols A."/>
            <person name="Cepeda A.J."/>
            <person name="Yan W."/>
            <person name="Fan B."/>
            <person name="Jiang Y."/>
            <person name="Adhikari A."/>
            <person name="Zheng C.-J."/>
            <person name="Schuster L."/>
            <person name="Cowan T.M."/>
            <person name="Smanski M.J."/>
            <person name="Chevrette M.G."/>
            <person name="De Carvalho L.P.S."/>
            <person name="Shen B."/>
        </authorList>
    </citation>
    <scope>NUCLEOTIDE SEQUENCE [LARGE SCALE GENOMIC DNA]</scope>
    <source>
        <strain evidence="1 2">NPDC087045</strain>
    </source>
</reference>
<dbReference type="InterPro" id="IPR054496">
    <property type="entry name" value="E217_GP41"/>
</dbReference>
<evidence type="ECO:0000313" key="2">
    <source>
        <dbReference type="Proteomes" id="UP001617427"/>
    </source>
</evidence>
<dbReference type="EMBL" id="JBIUZV010000021">
    <property type="protein sequence ID" value="MFJ3048518.1"/>
    <property type="molecule type" value="Genomic_DNA"/>
</dbReference>
<protein>
    <submittedName>
        <fullName evidence="1">Baseplate hub protein</fullName>
    </submittedName>
</protein>
<proteinExistence type="predicted"/>
<keyword evidence="2" id="KW-1185">Reference proteome</keyword>